<protein>
    <recommendedName>
        <fullName evidence="3">Outer membrane protein assembly factor BamE</fullName>
    </recommendedName>
</protein>
<dbReference type="Proteomes" id="UP000324974">
    <property type="component" value="Chromosome"/>
</dbReference>
<dbReference type="EMBL" id="CP042425">
    <property type="protein sequence ID" value="QEL19843.1"/>
    <property type="molecule type" value="Genomic_DNA"/>
</dbReference>
<name>A0A5C1ANX8_9BACT</name>
<organism evidence="1 2">
    <name type="scientific">Limnoglobus roseus</name>
    <dbReference type="NCBI Taxonomy" id="2598579"/>
    <lineage>
        <taxon>Bacteria</taxon>
        <taxon>Pseudomonadati</taxon>
        <taxon>Planctomycetota</taxon>
        <taxon>Planctomycetia</taxon>
        <taxon>Gemmatales</taxon>
        <taxon>Gemmataceae</taxon>
        <taxon>Limnoglobus</taxon>
    </lineage>
</organism>
<keyword evidence="2" id="KW-1185">Reference proteome</keyword>
<dbReference type="AlphaFoldDB" id="A0A5C1ANX8"/>
<reference evidence="2" key="1">
    <citation type="submission" date="2019-08" db="EMBL/GenBank/DDBJ databases">
        <title>Limnoglobus roseus gen. nov., sp. nov., a novel freshwater planctomycete with a giant genome from the family Gemmataceae.</title>
        <authorList>
            <person name="Kulichevskaya I.S."/>
            <person name="Naumoff D.G."/>
            <person name="Miroshnikov K."/>
            <person name="Ivanova A."/>
            <person name="Philippov D.A."/>
            <person name="Hakobyan A."/>
            <person name="Rijpstra I.C."/>
            <person name="Sinninghe Damste J.S."/>
            <person name="Liesack W."/>
            <person name="Dedysh S.N."/>
        </authorList>
    </citation>
    <scope>NUCLEOTIDE SEQUENCE [LARGE SCALE GENOMIC DNA]</scope>
    <source>
        <strain evidence="2">PX52</strain>
    </source>
</reference>
<accession>A0A5C1ANX8</accession>
<proteinExistence type="predicted"/>
<dbReference type="OrthoDB" id="5297256at2"/>
<dbReference type="RefSeq" id="WP_149114192.1">
    <property type="nucleotide sequence ID" value="NZ_CP042425.1"/>
</dbReference>
<dbReference type="KEGG" id="lrs:PX52LOC_06924"/>
<evidence type="ECO:0008006" key="3">
    <source>
        <dbReference type="Google" id="ProtNLM"/>
    </source>
</evidence>
<evidence type="ECO:0000313" key="2">
    <source>
        <dbReference type="Proteomes" id="UP000324974"/>
    </source>
</evidence>
<gene>
    <name evidence="1" type="ORF">PX52LOC_06924</name>
</gene>
<evidence type="ECO:0000313" key="1">
    <source>
        <dbReference type="EMBL" id="QEL19843.1"/>
    </source>
</evidence>
<sequence length="138" mass="15289">MLGRYKWRIVSIALFVSAVIGGLGALDRYLDPFDDQPFDPAAWAAADEREQDRAPMARAAAAHLSPGTPESRVRELLGEPTSVTNREDRWGVRPRTGEMWEYWLGCWSGMGPYGWDSASLYVHFGPDGRVTSTEITGG</sequence>